<sequence>AINQIEEELKLVKEKISEDDFDLDIVEIDLPPIKVKKREKVLEAIHNIFQAERVDDKLFIKFNGGMKEEIHFALNVSLRQQLPAPYLGHWAVGAGFNAVQWYKMQWNEHIILGTDSNKLISNLGRIKNNKGVILKGNFCKRNGYIRIDLSINSIRTSTGIHILVAQAFISNPENKPYVNHINGIKHDNRAVNLEWVTLKENAERKIFPNIGRDYIEPDLNEEWEEIEVNSQKFKVSSLGRFQLLNDVITQGSLYAGYYRIGHIHKYRVHHLVALVFCPKEEGKKFVNHIDGNSTNNKASNLEWCTPRDNIQHSVRLRPQDGWVRQHAVKQIFDNGSFQEFPSLTEAQRITGIVQSSIGKSM</sequence>
<dbReference type="EMBL" id="CAJVPZ010000380">
    <property type="protein sequence ID" value="CAG8463131.1"/>
    <property type="molecule type" value="Genomic_DNA"/>
</dbReference>
<accession>A0A9N8YZN1</accession>
<protein>
    <submittedName>
        <fullName evidence="2">18759_t:CDS:1</fullName>
    </submittedName>
</protein>
<dbReference type="Gene3D" id="3.90.75.20">
    <property type="match status" value="2"/>
</dbReference>
<dbReference type="OrthoDB" id="447635at2759"/>
<evidence type="ECO:0000313" key="2">
    <source>
        <dbReference type="EMBL" id="CAG8463131.1"/>
    </source>
</evidence>
<dbReference type="SMART" id="SM00507">
    <property type="entry name" value="HNHc"/>
    <property type="match status" value="2"/>
</dbReference>
<keyword evidence="3" id="KW-1185">Reference proteome</keyword>
<feature type="domain" description="HNH nuclease" evidence="1">
    <location>
        <begin position="257"/>
        <end position="310"/>
    </location>
</feature>
<organism evidence="2 3">
    <name type="scientific">Racocetra fulgida</name>
    <dbReference type="NCBI Taxonomy" id="60492"/>
    <lineage>
        <taxon>Eukaryota</taxon>
        <taxon>Fungi</taxon>
        <taxon>Fungi incertae sedis</taxon>
        <taxon>Mucoromycota</taxon>
        <taxon>Glomeromycotina</taxon>
        <taxon>Glomeromycetes</taxon>
        <taxon>Diversisporales</taxon>
        <taxon>Gigasporaceae</taxon>
        <taxon>Racocetra</taxon>
    </lineage>
</organism>
<feature type="domain" description="HNH nuclease" evidence="1">
    <location>
        <begin position="155"/>
        <end position="202"/>
    </location>
</feature>
<gene>
    <name evidence="2" type="ORF">RFULGI_LOCUS772</name>
</gene>
<dbReference type="InterPro" id="IPR003615">
    <property type="entry name" value="HNH_nuc"/>
</dbReference>
<dbReference type="InterPro" id="IPR044925">
    <property type="entry name" value="His-Me_finger_sf"/>
</dbReference>
<evidence type="ECO:0000259" key="1">
    <source>
        <dbReference type="SMART" id="SM00507"/>
    </source>
</evidence>
<dbReference type="Proteomes" id="UP000789396">
    <property type="component" value="Unassembled WGS sequence"/>
</dbReference>
<feature type="non-terminal residue" evidence="2">
    <location>
        <position position="361"/>
    </location>
</feature>
<comment type="caution">
    <text evidence="2">The sequence shown here is derived from an EMBL/GenBank/DDBJ whole genome shotgun (WGS) entry which is preliminary data.</text>
</comment>
<name>A0A9N8YZN1_9GLOM</name>
<dbReference type="Pfam" id="PF13392">
    <property type="entry name" value="HNH_3"/>
    <property type="match status" value="2"/>
</dbReference>
<dbReference type="SUPFAM" id="SSF54060">
    <property type="entry name" value="His-Me finger endonucleases"/>
    <property type="match status" value="2"/>
</dbReference>
<proteinExistence type="predicted"/>
<evidence type="ECO:0000313" key="3">
    <source>
        <dbReference type="Proteomes" id="UP000789396"/>
    </source>
</evidence>
<dbReference type="AlphaFoldDB" id="A0A9N8YZN1"/>
<reference evidence="2" key="1">
    <citation type="submission" date="2021-06" db="EMBL/GenBank/DDBJ databases">
        <authorList>
            <person name="Kallberg Y."/>
            <person name="Tangrot J."/>
            <person name="Rosling A."/>
        </authorList>
    </citation>
    <scope>NUCLEOTIDE SEQUENCE</scope>
    <source>
        <strain evidence="2">IN212</strain>
    </source>
</reference>